<proteinExistence type="inferred from homology"/>
<comment type="caution">
    <text evidence="5">The sequence shown here is derived from an EMBL/GenBank/DDBJ whole genome shotgun (WGS) entry which is preliminary data.</text>
</comment>
<reference evidence="5 6" key="1">
    <citation type="submission" date="2018-02" db="EMBL/GenBank/DDBJ databases">
        <title>Comparative genomes isolates from brazilian mangrove.</title>
        <authorList>
            <person name="Araujo J.E."/>
            <person name="Taketani R.G."/>
            <person name="Silva M.C.P."/>
            <person name="Loureco M.V."/>
            <person name="Andreote F.D."/>
        </authorList>
    </citation>
    <scope>NUCLEOTIDE SEQUENCE [LARGE SCALE GENOMIC DNA]</scope>
    <source>
        <strain evidence="5 6">Nap-Phe MGV</strain>
    </source>
</reference>
<keyword evidence="2" id="KW-0560">Oxidoreductase</keyword>
<feature type="domain" description="Ketoreductase" evidence="4">
    <location>
        <begin position="9"/>
        <end position="185"/>
    </location>
</feature>
<gene>
    <name evidence="5" type="ORF">C5Y93_12585</name>
</gene>
<dbReference type="SMART" id="SM00822">
    <property type="entry name" value="PKS_KR"/>
    <property type="match status" value="1"/>
</dbReference>
<dbReference type="PANTHER" id="PTHR44196">
    <property type="entry name" value="DEHYDROGENASE/REDUCTASE SDR FAMILY MEMBER 7B"/>
    <property type="match status" value="1"/>
</dbReference>
<dbReference type="InterPro" id="IPR036291">
    <property type="entry name" value="NAD(P)-bd_dom_sf"/>
</dbReference>
<dbReference type="OrthoDB" id="9808814at2"/>
<dbReference type="PRINTS" id="PR00081">
    <property type="entry name" value="GDHRDH"/>
</dbReference>
<dbReference type="GO" id="GO:0016020">
    <property type="term" value="C:membrane"/>
    <property type="evidence" value="ECO:0007669"/>
    <property type="project" value="TreeGrafter"/>
</dbReference>
<dbReference type="PROSITE" id="PS00061">
    <property type="entry name" value="ADH_SHORT"/>
    <property type="match status" value="1"/>
</dbReference>
<evidence type="ECO:0000313" key="6">
    <source>
        <dbReference type="Proteomes" id="UP000237819"/>
    </source>
</evidence>
<protein>
    <submittedName>
        <fullName evidence="5">Glucose dehydrogenase</fullName>
    </submittedName>
</protein>
<dbReference type="PANTHER" id="PTHR44196:SF1">
    <property type="entry name" value="DEHYDROGENASE_REDUCTASE SDR FAMILY MEMBER 7B"/>
    <property type="match status" value="1"/>
</dbReference>
<dbReference type="SUPFAM" id="SSF51735">
    <property type="entry name" value="NAD(P)-binding Rossmann-fold domains"/>
    <property type="match status" value="1"/>
</dbReference>
<organism evidence="5 6">
    <name type="scientific">Blastopirellula marina</name>
    <dbReference type="NCBI Taxonomy" id="124"/>
    <lineage>
        <taxon>Bacteria</taxon>
        <taxon>Pseudomonadati</taxon>
        <taxon>Planctomycetota</taxon>
        <taxon>Planctomycetia</taxon>
        <taxon>Pirellulales</taxon>
        <taxon>Pirellulaceae</taxon>
        <taxon>Blastopirellula</taxon>
    </lineage>
</organism>
<dbReference type="PRINTS" id="PR00080">
    <property type="entry name" value="SDRFAMILY"/>
</dbReference>
<dbReference type="RefSeq" id="WP_105335782.1">
    <property type="nucleotide sequence ID" value="NZ_PUHZ01000013.1"/>
</dbReference>
<evidence type="ECO:0000256" key="1">
    <source>
        <dbReference type="ARBA" id="ARBA00006484"/>
    </source>
</evidence>
<name>A0A2S8GMW1_9BACT</name>
<evidence type="ECO:0000259" key="4">
    <source>
        <dbReference type="SMART" id="SM00822"/>
    </source>
</evidence>
<dbReference type="AlphaFoldDB" id="A0A2S8GMW1"/>
<dbReference type="GO" id="GO:0016491">
    <property type="term" value="F:oxidoreductase activity"/>
    <property type="evidence" value="ECO:0007669"/>
    <property type="project" value="UniProtKB-KW"/>
</dbReference>
<accession>A0A2S8GMW1</accession>
<evidence type="ECO:0000313" key="5">
    <source>
        <dbReference type="EMBL" id="PQO45758.1"/>
    </source>
</evidence>
<dbReference type="InterPro" id="IPR057326">
    <property type="entry name" value="KR_dom"/>
</dbReference>
<evidence type="ECO:0000256" key="3">
    <source>
        <dbReference type="RuleBase" id="RU000363"/>
    </source>
</evidence>
<dbReference type="EMBL" id="PUHZ01000013">
    <property type="protein sequence ID" value="PQO45758.1"/>
    <property type="molecule type" value="Genomic_DNA"/>
</dbReference>
<dbReference type="InterPro" id="IPR002347">
    <property type="entry name" value="SDR_fam"/>
</dbReference>
<sequence>MARRSLPDLRVIVTGASSGIGRELTLQLIAAGAKVVATARRADRLQQLADEAAAPDQLAIVPGDICDADLRAKLVQTACERFGGLDLIMNNAGIGALGPFADGSTERLRTVMEVNFFAPVELIRAALPALRQGRTPAICNISSILGHRAVPAKSEYCASKFAIHGFSDALRSELASEGIDVILVSPSTTESEFSSSVIEKMGRQPAKGKGAMTSAAVAKAAIKAVQSGKHEVILSLGGKGLVWLDRIAPTFADWLVTRFGFDR</sequence>
<dbReference type="Proteomes" id="UP000237819">
    <property type="component" value="Unassembled WGS sequence"/>
</dbReference>
<dbReference type="Gene3D" id="3.40.50.720">
    <property type="entry name" value="NAD(P)-binding Rossmann-like Domain"/>
    <property type="match status" value="1"/>
</dbReference>
<evidence type="ECO:0000256" key="2">
    <source>
        <dbReference type="ARBA" id="ARBA00023002"/>
    </source>
</evidence>
<comment type="similarity">
    <text evidence="1 3">Belongs to the short-chain dehydrogenases/reductases (SDR) family.</text>
</comment>
<dbReference type="Pfam" id="PF00106">
    <property type="entry name" value="adh_short"/>
    <property type="match status" value="1"/>
</dbReference>
<dbReference type="InterPro" id="IPR020904">
    <property type="entry name" value="Sc_DH/Rdtase_CS"/>
</dbReference>